<keyword evidence="1" id="KW-1133">Transmembrane helix</keyword>
<accession>A0A078AYH4</accession>
<dbReference type="AlphaFoldDB" id="A0A078AYH4"/>
<gene>
    <name evidence="2" type="primary">Contig15259.g16258</name>
    <name evidence="2" type="ORF">STYLEM_16570</name>
</gene>
<dbReference type="EMBL" id="CCKQ01015632">
    <property type="protein sequence ID" value="CDW87465.1"/>
    <property type="molecule type" value="Genomic_DNA"/>
</dbReference>
<evidence type="ECO:0000256" key="1">
    <source>
        <dbReference type="SAM" id="Phobius"/>
    </source>
</evidence>
<reference evidence="2 3" key="1">
    <citation type="submission" date="2014-06" db="EMBL/GenBank/DDBJ databases">
        <authorList>
            <person name="Swart Estienne"/>
        </authorList>
    </citation>
    <scope>NUCLEOTIDE SEQUENCE [LARGE SCALE GENOMIC DNA]</scope>
    <source>
        <strain evidence="2 3">130c</strain>
    </source>
</reference>
<keyword evidence="1" id="KW-0472">Membrane</keyword>
<name>A0A078AYH4_STYLE</name>
<evidence type="ECO:0000313" key="3">
    <source>
        <dbReference type="Proteomes" id="UP000039865"/>
    </source>
</evidence>
<proteinExistence type="predicted"/>
<sequence>MNPLTEIHPFVESYWSDLFSSTERLGFTLYNSVAVYGNFLLSQAYPNAFENMMVLDETMLNVGYLQAKNQLADHGIVKMTDIELIRLFVILNIFLGAFKRTDVNLSYFGIVANVFYDYIYLRDPTSYNPSGKFDGFLPKLIQGFKNYSLGNMIAMAIFFVCASIMEISVAYLPRFLYHLVAGYLTHHFALQYVEKLI</sequence>
<keyword evidence="1" id="KW-0812">Transmembrane</keyword>
<dbReference type="Proteomes" id="UP000039865">
    <property type="component" value="Unassembled WGS sequence"/>
</dbReference>
<keyword evidence="3" id="KW-1185">Reference proteome</keyword>
<evidence type="ECO:0000313" key="2">
    <source>
        <dbReference type="EMBL" id="CDW87465.1"/>
    </source>
</evidence>
<feature type="transmembrane region" description="Helical" evidence="1">
    <location>
        <begin position="149"/>
        <end position="169"/>
    </location>
</feature>
<organism evidence="2 3">
    <name type="scientific">Stylonychia lemnae</name>
    <name type="common">Ciliate</name>
    <dbReference type="NCBI Taxonomy" id="5949"/>
    <lineage>
        <taxon>Eukaryota</taxon>
        <taxon>Sar</taxon>
        <taxon>Alveolata</taxon>
        <taxon>Ciliophora</taxon>
        <taxon>Intramacronucleata</taxon>
        <taxon>Spirotrichea</taxon>
        <taxon>Stichotrichia</taxon>
        <taxon>Sporadotrichida</taxon>
        <taxon>Oxytrichidae</taxon>
        <taxon>Stylonychinae</taxon>
        <taxon>Stylonychia</taxon>
    </lineage>
</organism>
<dbReference type="InParanoid" id="A0A078AYH4"/>
<protein>
    <submittedName>
        <fullName evidence="2">Uncharacterized protein</fullName>
    </submittedName>
</protein>